<reference evidence="1 2" key="1">
    <citation type="submission" date="2014-06" db="EMBL/GenBank/DDBJ databases">
        <authorList>
            <person name="Swart Estienne"/>
        </authorList>
    </citation>
    <scope>NUCLEOTIDE SEQUENCE [LARGE SCALE GENOMIC DNA]</scope>
    <source>
        <strain evidence="1 2">130c</strain>
    </source>
</reference>
<gene>
    <name evidence="1" type="primary">Contig17467.g18578</name>
    <name evidence="1" type="ORF">STYLEM_19646</name>
</gene>
<accession>A0A078BB70</accession>
<organism evidence="1 2">
    <name type="scientific">Stylonychia lemnae</name>
    <name type="common">Ciliate</name>
    <dbReference type="NCBI Taxonomy" id="5949"/>
    <lineage>
        <taxon>Eukaryota</taxon>
        <taxon>Sar</taxon>
        <taxon>Alveolata</taxon>
        <taxon>Ciliophora</taxon>
        <taxon>Intramacronucleata</taxon>
        <taxon>Spirotrichea</taxon>
        <taxon>Stichotrichia</taxon>
        <taxon>Sporadotrichida</taxon>
        <taxon>Oxytrichidae</taxon>
        <taxon>Stylonychinae</taxon>
        <taxon>Stylonychia</taxon>
    </lineage>
</organism>
<proteinExistence type="predicted"/>
<sequence>MSKPDNIAKYKGIWNNFSAFQSLSRVMIQKVAELLKRHNPKDQYNHPNFSIKLVLNLAHLLGQTPVNYSIQNKCLKATLQPIQKPNIGLQHKQHQQAY</sequence>
<protein>
    <submittedName>
        <fullName evidence="1">Uncharacterized protein</fullName>
    </submittedName>
</protein>
<evidence type="ECO:0000313" key="1">
    <source>
        <dbReference type="EMBL" id="CDW90502.1"/>
    </source>
</evidence>
<dbReference type="EMBL" id="CCKQ01018529">
    <property type="protein sequence ID" value="CDW90502.1"/>
    <property type="molecule type" value="Genomic_DNA"/>
</dbReference>
<evidence type="ECO:0000313" key="2">
    <source>
        <dbReference type="Proteomes" id="UP000039865"/>
    </source>
</evidence>
<dbReference type="Proteomes" id="UP000039865">
    <property type="component" value="Unassembled WGS sequence"/>
</dbReference>
<dbReference type="InParanoid" id="A0A078BB70"/>
<dbReference type="AlphaFoldDB" id="A0A078BB70"/>
<name>A0A078BB70_STYLE</name>
<keyword evidence="2" id="KW-1185">Reference proteome</keyword>